<proteinExistence type="inferred from homology"/>
<feature type="domain" description="ABC transporter" evidence="6">
    <location>
        <begin position="34"/>
        <end position="265"/>
    </location>
</feature>
<accession>A0A418VNR1</accession>
<evidence type="ECO:0000256" key="3">
    <source>
        <dbReference type="ARBA" id="ARBA00022741"/>
    </source>
</evidence>
<evidence type="ECO:0000256" key="1">
    <source>
        <dbReference type="ARBA" id="ARBA00005417"/>
    </source>
</evidence>
<dbReference type="AlphaFoldDB" id="A0A418VNR1"/>
<evidence type="ECO:0000313" key="7">
    <source>
        <dbReference type="EMBL" id="RJF77801.1"/>
    </source>
</evidence>
<keyword evidence="4 7" id="KW-0067">ATP-binding</keyword>
<dbReference type="GO" id="GO:0016887">
    <property type="term" value="F:ATP hydrolysis activity"/>
    <property type="evidence" value="ECO:0007669"/>
    <property type="project" value="InterPro"/>
</dbReference>
<dbReference type="InterPro" id="IPR050166">
    <property type="entry name" value="ABC_transporter_ATP-bind"/>
</dbReference>
<comment type="caution">
    <text evidence="7">The sequence shown here is derived from an EMBL/GenBank/DDBJ whole genome shotgun (WGS) entry which is preliminary data.</text>
</comment>
<dbReference type="SUPFAM" id="SSF52540">
    <property type="entry name" value="P-loop containing nucleoside triphosphate hydrolases"/>
    <property type="match status" value="1"/>
</dbReference>
<sequence length="285" mass="31021">MRGGPALSIVSNSADAPDSHLRVVSEAPAAASGIRLSGVSKTYRTREGDVPSLRPLDFQINDGEFFVVVGPSGCGKSTLLKMISGLLPPSTGEIFVDGEKVTEPHGNAGIVFQHALLLPWRTVLGNVMLPIEMKKLPRAEYLPRAKKLLEMVGLGGFENKLPWQLSGGMQQRASICRALVHDPKIMMMDEPFGALDAMTRERMNVELRRIQRATGKTILLITHSIPEAVFLADRVLVMTERPGSIAAIYDVPLGADRTLDMMAGPVFAELVARIRKHFSTQSALD</sequence>
<dbReference type="Gene3D" id="3.40.50.300">
    <property type="entry name" value="P-loop containing nucleotide triphosphate hydrolases"/>
    <property type="match status" value="1"/>
</dbReference>
<dbReference type="CDD" id="cd03293">
    <property type="entry name" value="ABC_NrtD_SsuB_transporters"/>
    <property type="match status" value="1"/>
</dbReference>
<dbReference type="OrthoDB" id="9807242at2"/>
<evidence type="ECO:0000256" key="2">
    <source>
        <dbReference type="ARBA" id="ARBA00022448"/>
    </source>
</evidence>
<evidence type="ECO:0000313" key="8">
    <source>
        <dbReference type="Proteomes" id="UP000285523"/>
    </source>
</evidence>
<keyword evidence="3" id="KW-0547">Nucleotide-binding</keyword>
<dbReference type="PANTHER" id="PTHR42788:SF13">
    <property type="entry name" value="ALIPHATIC SULFONATES IMPORT ATP-BINDING PROTEIN SSUB"/>
    <property type="match status" value="1"/>
</dbReference>
<dbReference type="EMBL" id="QYYD01000002">
    <property type="protein sequence ID" value="RJF77801.1"/>
    <property type="molecule type" value="Genomic_DNA"/>
</dbReference>
<dbReference type="PROSITE" id="PS00211">
    <property type="entry name" value="ABC_TRANSPORTER_1"/>
    <property type="match status" value="1"/>
</dbReference>
<name>A0A418VNR1_RHOPL</name>
<dbReference type="InterPro" id="IPR003439">
    <property type="entry name" value="ABC_transporter-like_ATP-bd"/>
</dbReference>
<dbReference type="InterPro" id="IPR017871">
    <property type="entry name" value="ABC_transporter-like_CS"/>
</dbReference>
<dbReference type="InterPro" id="IPR027417">
    <property type="entry name" value="P-loop_NTPase"/>
</dbReference>
<dbReference type="GO" id="GO:0005524">
    <property type="term" value="F:ATP binding"/>
    <property type="evidence" value="ECO:0007669"/>
    <property type="project" value="UniProtKB-KW"/>
</dbReference>
<dbReference type="SMART" id="SM00382">
    <property type="entry name" value="AAA"/>
    <property type="match status" value="1"/>
</dbReference>
<reference evidence="7 8" key="1">
    <citation type="submission" date="2018-09" db="EMBL/GenBank/DDBJ databases">
        <title>Draft genome sequence of Rhodopseudomonas palustris 2.1.18.</title>
        <authorList>
            <person name="Robertson S.L."/>
            <person name="Meyer T.E."/>
            <person name="Kyndt J.A."/>
        </authorList>
    </citation>
    <scope>NUCLEOTIDE SEQUENCE [LARGE SCALE GENOMIC DNA]</scope>
    <source>
        <strain evidence="7 8">2.1.18</strain>
    </source>
</reference>
<comment type="similarity">
    <text evidence="1">Belongs to the ABC transporter superfamily.</text>
</comment>
<dbReference type="PANTHER" id="PTHR42788">
    <property type="entry name" value="TAURINE IMPORT ATP-BINDING PROTEIN-RELATED"/>
    <property type="match status" value="1"/>
</dbReference>
<dbReference type="InterPro" id="IPR003593">
    <property type="entry name" value="AAA+_ATPase"/>
</dbReference>
<dbReference type="PROSITE" id="PS50893">
    <property type="entry name" value="ABC_TRANSPORTER_2"/>
    <property type="match status" value="1"/>
</dbReference>
<gene>
    <name evidence="7" type="ORF">D4Q52_02540</name>
</gene>
<evidence type="ECO:0000259" key="6">
    <source>
        <dbReference type="PROSITE" id="PS50893"/>
    </source>
</evidence>
<dbReference type="Proteomes" id="UP000285523">
    <property type="component" value="Unassembled WGS sequence"/>
</dbReference>
<dbReference type="Pfam" id="PF00005">
    <property type="entry name" value="ABC_tran"/>
    <property type="match status" value="1"/>
</dbReference>
<keyword evidence="2" id="KW-0813">Transport</keyword>
<organism evidence="7 8">
    <name type="scientific">Rhodopseudomonas palustris</name>
    <dbReference type="NCBI Taxonomy" id="1076"/>
    <lineage>
        <taxon>Bacteria</taxon>
        <taxon>Pseudomonadati</taxon>
        <taxon>Pseudomonadota</taxon>
        <taxon>Alphaproteobacteria</taxon>
        <taxon>Hyphomicrobiales</taxon>
        <taxon>Nitrobacteraceae</taxon>
        <taxon>Rhodopseudomonas</taxon>
    </lineage>
</organism>
<evidence type="ECO:0000256" key="5">
    <source>
        <dbReference type="ARBA" id="ARBA00024722"/>
    </source>
</evidence>
<evidence type="ECO:0000256" key="4">
    <source>
        <dbReference type="ARBA" id="ARBA00022840"/>
    </source>
</evidence>
<protein>
    <submittedName>
        <fullName evidence="7">ABC transporter ATP-binding protein</fullName>
    </submittedName>
</protein>
<comment type="function">
    <text evidence="5">Involved in beta-(1--&gt;2)glucan export. Transmembrane domains (TMD) form a pore in the inner membrane and the ATP-binding domain (NBD) is responsible for energy generation.</text>
</comment>